<dbReference type="InterPro" id="IPR000850">
    <property type="entry name" value="Adenylat/UMP-CMP_kin"/>
</dbReference>
<dbReference type="InterPro" id="IPR027417">
    <property type="entry name" value="P-loop_NTPase"/>
</dbReference>
<protein>
    <submittedName>
        <fullName evidence="5">Uncharacterized protein</fullName>
    </submittedName>
</protein>
<dbReference type="Gene3D" id="3.40.50.300">
    <property type="entry name" value="P-loop containing nucleotide triphosphate hydrolases"/>
    <property type="match status" value="1"/>
</dbReference>
<keyword evidence="1" id="KW-0808">Transferase</keyword>
<sequence length="291" mass="32864">MFVILGKPSVGKSKLAQRLCDIWNCEYVNATKLICDNLSKKTPVGIMLWNIMKTGRDLDDETVFKLTMDKLDSPECSENGYILDDFPTYSQKEHTILNQLDSLMLLANRANCFIHIKVPDDKHKTWWEKRRIDPETGGMYELVISPKDGDGQLVAIPVLQTHQPENIPQGDADLQSRLLTRHEELPHCLNEHLTFHNQVVLPAFQRFFDSLEGVPLVTLEGCAEHSMLFESTIMALYDCSDKTTLGSLDLFGEFSDEEANDKEKDAGTSNRQKNSKSKGGKGLNCAAKRRC</sequence>
<keyword evidence="6" id="KW-1185">Reference proteome</keyword>
<proteinExistence type="predicted"/>
<comment type="caution">
    <text evidence="5">The sequence shown here is derived from an EMBL/GenBank/DDBJ whole genome shotgun (WGS) entry which is preliminary data.</text>
</comment>
<dbReference type="AlphaFoldDB" id="A0A8E0S124"/>
<accession>A0A8E0S124</accession>
<name>A0A8E0S124_9TREM</name>
<evidence type="ECO:0000313" key="6">
    <source>
        <dbReference type="Proteomes" id="UP000728185"/>
    </source>
</evidence>
<dbReference type="GO" id="GO:0019205">
    <property type="term" value="F:nucleobase-containing compound kinase activity"/>
    <property type="evidence" value="ECO:0007669"/>
    <property type="project" value="InterPro"/>
</dbReference>
<dbReference type="SUPFAM" id="SSF52540">
    <property type="entry name" value="P-loop containing nucleoside triphosphate hydrolases"/>
    <property type="match status" value="1"/>
</dbReference>
<evidence type="ECO:0000256" key="3">
    <source>
        <dbReference type="ARBA" id="ARBA00022777"/>
    </source>
</evidence>
<dbReference type="GO" id="GO:0005524">
    <property type="term" value="F:ATP binding"/>
    <property type="evidence" value="ECO:0007669"/>
    <property type="project" value="InterPro"/>
</dbReference>
<dbReference type="GO" id="GO:0006139">
    <property type="term" value="P:nucleobase-containing compound metabolic process"/>
    <property type="evidence" value="ECO:0007669"/>
    <property type="project" value="InterPro"/>
</dbReference>
<gene>
    <name evidence="5" type="ORF">FBUS_07650</name>
</gene>
<dbReference type="Proteomes" id="UP000728185">
    <property type="component" value="Unassembled WGS sequence"/>
</dbReference>
<reference evidence="5" key="1">
    <citation type="submission" date="2019-05" db="EMBL/GenBank/DDBJ databases">
        <title>Annotation for the trematode Fasciolopsis buski.</title>
        <authorList>
            <person name="Choi Y.-J."/>
        </authorList>
    </citation>
    <scope>NUCLEOTIDE SEQUENCE</scope>
    <source>
        <strain evidence="5">HT</strain>
        <tissue evidence="5">Whole worm</tissue>
    </source>
</reference>
<dbReference type="EMBL" id="LUCM01005112">
    <property type="protein sequence ID" value="KAA0193324.1"/>
    <property type="molecule type" value="Genomic_DNA"/>
</dbReference>
<evidence type="ECO:0000256" key="1">
    <source>
        <dbReference type="ARBA" id="ARBA00022679"/>
    </source>
</evidence>
<keyword evidence="3" id="KW-0418">Kinase</keyword>
<feature type="region of interest" description="Disordered" evidence="4">
    <location>
        <begin position="258"/>
        <end position="291"/>
    </location>
</feature>
<dbReference type="OrthoDB" id="439792at2759"/>
<keyword evidence="2" id="KW-0547">Nucleotide-binding</keyword>
<evidence type="ECO:0000256" key="2">
    <source>
        <dbReference type="ARBA" id="ARBA00022741"/>
    </source>
</evidence>
<evidence type="ECO:0000313" key="5">
    <source>
        <dbReference type="EMBL" id="KAA0193324.1"/>
    </source>
</evidence>
<organism evidence="5 6">
    <name type="scientific">Fasciolopsis buskii</name>
    <dbReference type="NCBI Taxonomy" id="27845"/>
    <lineage>
        <taxon>Eukaryota</taxon>
        <taxon>Metazoa</taxon>
        <taxon>Spiralia</taxon>
        <taxon>Lophotrochozoa</taxon>
        <taxon>Platyhelminthes</taxon>
        <taxon>Trematoda</taxon>
        <taxon>Digenea</taxon>
        <taxon>Plagiorchiida</taxon>
        <taxon>Echinostomata</taxon>
        <taxon>Echinostomatoidea</taxon>
        <taxon>Fasciolidae</taxon>
        <taxon>Fasciolopsis</taxon>
    </lineage>
</organism>
<dbReference type="Pfam" id="PF00406">
    <property type="entry name" value="ADK"/>
    <property type="match status" value="1"/>
</dbReference>
<evidence type="ECO:0000256" key="4">
    <source>
        <dbReference type="SAM" id="MobiDB-lite"/>
    </source>
</evidence>
<dbReference type="PANTHER" id="PTHR23359">
    <property type="entry name" value="NUCLEOTIDE KINASE"/>
    <property type="match status" value="1"/>
</dbReference>